<reference evidence="3" key="1">
    <citation type="journal article" date="2020" name="bioRxiv">
        <title>A rank-normalized archaeal taxonomy based on genome phylogeny resolves widespread incomplete and uneven classifications.</title>
        <authorList>
            <person name="Rinke C."/>
            <person name="Chuvochina M."/>
            <person name="Mussig A.J."/>
            <person name="Chaumeil P.-A."/>
            <person name="Waite D.W."/>
            <person name="Whitman W.B."/>
            <person name="Parks D.H."/>
            <person name="Hugenholtz P."/>
        </authorList>
    </citation>
    <scope>NUCLEOTIDE SEQUENCE</scope>
    <source>
        <strain evidence="3">UBA8876</strain>
    </source>
</reference>
<evidence type="ECO:0000256" key="1">
    <source>
        <dbReference type="SAM" id="Coils"/>
    </source>
</evidence>
<comment type="caution">
    <text evidence="3">The sequence shown here is derived from an EMBL/GenBank/DDBJ whole genome shotgun (WGS) entry which is preliminary data.</text>
</comment>
<gene>
    <name evidence="3" type="ORF">HA338_06185</name>
</gene>
<dbReference type="Proteomes" id="UP000600774">
    <property type="component" value="Unassembled WGS sequence"/>
</dbReference>
<organism evidence="3 4">
    <name type="scientific">Methanosarcina acetivorans</name>
    <dbReference type="NCBI Taxonomy" id="2214"/>
    <lineage>
        <taxon>Archaea</taxon>
        <taxon>Methanobacteriati</taxon>
        <taxon>Methanobacteriota</taxon>
        <taxon>Stenosarchaea group</taxon>
        <taxon>Methanomicrobia</taxon>
        <taxon>Methanosarcinales</taxon>
        <taxon>Methanosarcinaceae</taxon>
        <taxon>Methanosarcina</taxon>
    </lineage>
</organism>
<evidence type="ECO:0000256" key="2">
    <source>
        <dbReference type="SAM" id="Phobius"/>
    </source>
</evidence>
<keyword evidence="2" id="KW-0812">Transmembrane</keyword>
<keyword evidence="2" id="KW-0472">Membrane</keyword>
<evidence type="ECO:0000313" key="3">
    <source>
        <dbReference type="EMBL" id="HIH93629.1"/>
    </source>
</evidence>
<name>A0A832SAR4_9EURY</name>
<dbReference type="AlphaFoldDB" id="A0A832SAR4"/>
<protein>
    <submittedName>
        <fullName evidence="3">Uncharacterized protein</fullName>
    </submittedName>
</protein>
<feature type="coiled-coil region" evidence="1">
    <location>
        <begin position="42"/>
        <end position="76"/>
    </location>
</feature>
<dbReference type="RefSeq" id="WP_011023724.1">
    <property type="nucleotide sequence ID" value="NZ_DUJU01000074.1"/>
</dbReference>
<dbReference type="GeneID" id="1475718"/>
<accession>A0A832SAR4</accession>
<keyword evidence="1" id="KW-0175">Coiled coil</keyword>
<keyword evidence="2" id="KW-1133">Transmembrane helix</keyword>
<dbReference type="EMBL" id="DUJU01000074">
    <property type="protein sequence ID" value="HIH93629.1"/>
    <property type="molecule type" value="Genomic_DNA"/>
</dbReference>
<sequence length="109" mass="11755">MTIFESFSLEDILAFGAGLGAFATTLYLYARRKGFKLLSTELEQLPAQLEIAQESLETLKNEINTAKGNISLAELADIVYTAEQYSKGGFTAAEAETLGKKIIDAAASK</sequence>
<proteinExistence type="predicted"/>
<feature type="transmembrane region" description="Helical" evidence="2">
    <location>
        <begin position="12"/>
        <end position="30"/>
    </location>
</feature>
<evidence type="ECO:0000313" key="4">
    <source>
        <dbReference type="Proteomes" id="UP000600774"/>
    </source>
</evidence>